<accession>A0A6I4NPF7</accession>
<gene>
    <name evidence="2" type="ORF">GON26_18090</name>
</gene>
<name>A0A6I4NPF7_9FLAO</name>
<protein>
    <submittedName>
        <fullName evidence="2">Uncharacterized protein</fullName>
    </submittedName>
</protein>
<dbReference type="AlphaFoldDB" id="A0A6I4NPF7"/>
<sequence length="174" mass="19371">MNLKLPFFLLFLLSTFATAQETISITGSKPYPATENFLFMCERYALTGEAYIQLAKTDKGGILKLTISTKNDSMKISGGVYVYLADGDVIACVDRNLNETTDGKTTTYYTFTPSEMSRLKKTNIQSIRFNVTGDLSKFGNLNGNYTAVNKKNYFSTTYGETIKTFDTAKQISVL</sequence>
<organism evidence="2 3">
    <name type="scientific">Flavobacterium hydrocarbonoxydans</name>
    <dbReference type="NCBI Taxonomy" id="2683249"/>
    <lineage>
        <taxon>Bacteria</taxon>
        <taxon>Pseudomonadati</taxon>
        <taxon>Bacteroidota</taxon>
        <taxon>Flavobacteriia</taxon>
        <taxon>Flavobacteriales</taxon>
        <taxon>Flavobacteriaceae</taxon>
        <taxon>Flavobacterium</taxon>
    </lineage>
</organism>
<feature type="chain" id="PRO_5026035993" evidence="1">
    <location>
        <begin position="20"/>
        <end position="174"/>
    </location>
</feature>
<keyword evidence="3" id="KW-1185">Reference proteome</keyword>
<reference evidence="2 3" key="1">
    <citation type="submission" date="2019-12" db="EMBL/GenBank/DDBJ databases">
        <authorList>
            <person name="Kim Y.S."/>
        </authorList>
    </citation>
    <scope>NUCLEOTIDE SEQUENCE [LARGE SCALE GENOMIC DNA]</scope>
    <source>
        <strain evidence="2 3">GA093</strain>
    </source>
</reference>
<dbReference type="Proteomes" id="UP000471501">
    <property type="component" value="Unassembled WGS sequence"/>
</dbReference>
<evidence type="ECO:0000256" key="1">
    <source>
        <dbReference type="SAM" id="SignalP"/>
    </source>
</evidence>
<dbReference type="EMBL" id="WSTB01000012">
    <property type="protein sequence ID" value="MWB96278.1"/>
    <property type="molecule type" value="Genomic_DNA"/>
</dbReference>
<evidence type="ECO:0000313" key="3">
    <source>
        <dbReference type="Proteomes" id="UP000471501"/>
    </source>
</evidence>
<dbReference type="RefSeq" id="WP_160376178.1">
    <property type="nucleotide sequence ID" value="NZ_WSTB01000012.1"/>
</dbReference>
<keyword evidence="1" id="KW-0732">Signal</keyword>
<feature type="signal peptide" evidence="1">
    <location>
        <begin position="1"/>
        <end position="19"/>
    </location>
</feature>
<proteinExistence type="predicted"/>
<evidence type="ECO:0000313" key="2">
    <source>
        <dbReference type="EMBL" id="MWB96278.1"/>
    </source>
</evidence>
<comment type="caution">
    <text evidence="2">The sequence shown here is derived from an EMBL/GenBank/DDBJ whole genome shotgun (WGS) entry which is preliminary data.</text>
</comment>